<feature type="compositionally biased region" description="Low complexity" evidence="9">
    <location>
        <begin position="241"/>
        <end position="253"/>
    </location>
</feature>
<dbReference type="PANTHER" id="PTHR24249:SF372">
    <property type="entry name" value="G-PROTEIN COUPLED RECEPTORS FAMILY 1 PROFILE DOMAIN-CONTAINING PROTEIN"/>
    <property type="match status" value="1"/>
</dbReference>
<dbReference type="SUPFAM" id="SSF81321">
    <property type="entry name" value="Family A G protein-coupled receptor-like"/>
    <property type="match status" value="2"/>
</dbReference>
<gene>
    <name evidence="12" type="ORF">BaRGS_00007618</name>
</gene>
<feature type="region of interest" description="Disordered" evidence="9">
    <location>
        <begin position="404"/>
        <end position="441"/>
    </location>
</feature>
<feature type="transmembrane region" description="Helical" evidence="10">
    <location>
        <begin position="168"/>
        <end position="189"/>
    </location>
</feature>
<dbReference type="EMBL" id="JACVVK020000033">
    <property type="protein sequence ID" value="KAK7501133.1"/>
    <property type="molecule type" value="Genomic_DNA"/>
</dbReference>
<comment type="caution">
    <text evidence="12">The sequence shown here is derived from an EMBL/GenBank/DDBJ whole genome shotgun (WGS) entry which is preliminary data.</text>
</comment>
<evidence type="ECO:0000313" key="13">
    <source>
        <dbReference type="Proteomes" id="UP001519460"/>
    </source>
</evidence>
<dbReference type="InterPro" id="IPR000276">
    <property type="entry name" value="GPCR_Rhodpsn"/>
</dbReference>
<feature type="compositionally biased region" description="Polar residues" evidence="9">
    <location>
        <begin position="318"/>
        <end position="336"/>
    </location>
</feature>
<dbReference type="Proteomes" id="UP001519460">
    <property type="component" value="Unassembled WGS sequence"/>
</dbReference>
<keyword evidence="2" id="KW-1003">Cell membrane</keyword>
<comment type="subcellular location">
    <subcellularLocation>
        <location evidence="1">Cell membrane</location>
        <topology evidence="1">Multi-pass membrane protein</topology>
    </subcellularLocation>
</comment>
<sequence length="700" mass="74089">MVDYAATTSITAVTAVLALTGVCLSGFAVFCLVKVIKHLPANLRILTASLFTADIVVFVDQPILCYLQLTEDMEEGMISCRAAVMVMAWGAVTQFQHHALISVDRYLAISRPLRYVNLVKPRRLAVAVAICWTFSLALAASFTAGEIIGPVEVCSGHASKIPVGVSLVVYTVSGLVAIVSYVKVFGIVLKHQRALTRARNVGAGSSRHGNAESHLTQATGLQGSYSSGLQDACSSGLQRFSSTGRQGSSSIGSQGTGSTGRQGSRGSTGRQGSRGSTGRQGSSSTGRQGSGSTGRQGSGSAGRQGSSPSGLHPDIGSPAQNKETNQQNLVPNTAGQSEDKSTVNKGYDESLDVQDQTVSTCAQNVHNLDQTEVGYPATALGNTTDVKKNTTVETEQACCVDYHSKEQSQEPGDPDLKTPTSSGGGCKTKTPKKNSLSSFETPVENMRVSTGDAQGSTGHSAEHLLAENSQFIAVTEAEEVSPSADTTEPSQGTDVCNPAEDVHTGKTHTCSAMSPSSGYGTIEPLAPRTPRLTQDTGPRNEAPQTCTAGNSISTEDTRVETATLQAADTTLSIEYCRNGTTRAAATCSGDTSVHSQQADEEDTAFADTLRSTKVSGIILVYYVLSWVPNFVITLGITRFGLPPDTTRLLLALCPLLMGTAGLGHPLLYFGIQRRVRRVVRRRLCSRRHDRRHLAQAFTFW</sequence>
<dbReference type="GO" id="GO:0005886">
    <property type="term" value="C:plasma membrane"/>
    <property type="evidence" value="ECO:0007669"/>
    <property type="project" value="UniProtKB-SubCell"/>
</dbReference>
<dbReference type="PROSITE" id="PS50262">
    <property type="entry name" value="G_PROTEIN_RECEP_F1_2"/>
    <property type="match status" value="1"/>
</dbReference>
<keyword evidence="3 10" id="KW-0812">Transmembrane</keyword>
<evidence type="ECO:0000256" key="2">
    <source>
        <dbReference type="ARBA" id="ARBA00022475"/>
    </source>
</evidence>
<keyword evidence="6 10" id="KW-0472">Membrane</keyword>
<accession>A0ABD0LPI4</accession>
<feature type="compositionally biased region" description="Polar residues" evidence="9">
    <location>
        <begin position="507"/>
        <end position="519"/>
    </location>
</feature>
<feature type="compositionally biased region" description="Low complexity" evidence="9">
    <location>
        <begin position="261"/>
        <end position="287"/>
    </location>
</feature>
<keyword evidence="4 10" id="KW-1133">Transmembrane helix</keyword>
<organism evidence="12 13">
    <name type="scientific">Batillaria attramentaria</name>
    <dbReference type="NCBI Taxonomy" id="370345"/>
    <lineage>
        <taxon>Eukaryota</taxon>
        <taxon>Metazoa</taxon>
        <taxon>Spiralia</taxon>
        <taxon>Lophotrochozoa</taxon>
        <taxon>Mollusca</taxon>
        <taxon>Gastropoda</taxon>
        <taxon>Caenogastropoda</taxon>
        <taxon>Sorbeoconcha</taxon>
        <taxon>Cerithioidea</taxon>
        <taxon>Batillariidae</taxon>
        <taxon>Batillaria</taxon>
    </lineage>
</organism>
<proteinExistence type="predicted"/>
<feature type="domain" description="G-protein coupled receptors family 1 profile" evidence="11">
    <location>
        <begin position="25"/>
        <end position="199"/>
    </location>
</feature>
<keyword evidence="8" id="KW-0807">Transducer</keyword>
<feature type="transmembrane region" description="Helical" evidence="10">
    <location>
        <begin position="124"/>
        <end position="148"/>
    </location>
</feature>
<dbReference type="InterPro" id="IPR017452">
    <property type="entry name" value="GPCR_Rhodpsn_7TM"/>
</dbReference>
<reference evidence="12 13" key="1">
    <citation type="journal article" date="2023" name="Sci. Data">
        <title>Genome assembly of the Korean intertidal mud-creeper Batillaria attramentaria.</title>
        <authorList>
            <person name="Patra A.K."/>
            <person name="Ho P.T."/>
            <person name="Jun S."/>
            <person name="Lee S.J."/>
            <person name="Kim Y."/>
            <person name="Won Y.J."/>
        </authorList>
    </citation>
    <scope>NUCLEOTIDE SEQUENCE [LARGE SCALE GENOMIC DNA]</scope>
    <source>
        <strain evidence="12">Wonlab-2016</strain>
    </source>
</reference>
<dbReference type="InterPro" id="IPR050569">
    <property type="entry name" value="TAAR"/>
</dbReference>
<feature type="region of interest" description="Disordered" evidence="9">
    <location>
        <begin position="506"/>
        <end position="551"/>
    </location>
</feature>
<evidence type="ECO:0000256" key="5">
    <source>
        <dbReference type="ARBA" id="ARBA00023040"/>
    </source>
</evidence>
<dbReference type="CDD" id="cd00637">
    <property type="entry name" value="7tm_classA_rhodopsin-like"/>
    <property type="match status" value="1"/>
</dbReference>
<feature type="compositionally biased region" description="Gly residues" evidence="9">
    <location>
        <begin position="288"/>
        <end position="302"/>
    </location>
</feature>
<protein>
    <recommendedName>
        <fullName evidence="11">G-protein coupled receptors family 1 profile domain-containing protein</fullName>
    </recommendedName>
</protein>
<evidence type="ECO:0000256" key="9">
    <source>
        <dbReference type="SAM" id="MobiDB-lite"/>
    </source>
</evidence>
<evidence type="ECO:0000256" key="1">
    <source>
        <dbReference type="ARBA" id="ARBA00004651"/>
    </source>
</evidence>
<keyword evidence="13" id="KW-1185">Reference proteome</keyword>
<evidence type="ECO:0000256" key="6">
    <source>
        <dbReference type="ARBA" id="ARBA00023136"/>
    </source>
</evidence>
<feature type="compositionally biased region" description="Polar residues" evidence="9">
    <location>
        <begin position="531"/>
        <end position="551"/>
    </location>
</feature>
<keyword evidence="5" id="KW-0297">G-protein coupled receptor</keyword>
<dbReference type="AlphaFoldDB" id="A0ABD0LPI4"/>
<dbReference type="Gene3D" id="1.20.1070.10">
    <property type="entry name" value="Rhodopsin 7-helix transmembrane proteins"/>
    <property type="match status" value="2"/>
</dbReference>
<name>A0ABD0LPI4_9CAEN</name>
<feature type="transmembrane region" description="Helical" evidence="10">
    <location>
        <begin position="648"/>
        <end position="671"/>
    </location>
</feature>
<feature type="transmembrane region" description="Helical" evidence="10">
    <location>
        <begin position="12"/>
        <end position="33"/>
    </location>
</feature>
<evidence type="ECO:0000256" key="3">
    <source>
        <dbReference type="ARBA" id="ARBA00022692"/>
    </source>
</evidence>
<evidence type="ECO:0000256" key="8">
    <source>
        <dbReference type="ARBA" id="ARBA00023224"/>
    </source>
</evidence>
<dbReference type="Pfam" id="PF00001">
    <property type="entry name" value="7tm_1"/>
    <property type="match status" value="1"/>
</dbReference>
<dbReference type="PANTHER" id="PTHR24249">
    <property type="entry name" value="HISTAMINE RECEPTOR-RELATED G-PROTEIN COUPLED RECEPTOR"/>
    <property type="match status" value="1"/>
</dbReference>
<evidence type="ECO:0000313" key="12">
    <source>
        <dbReference type="EMBL" id="KAK7501133.1"/>
    </source>
</evidence>
<evidence type="ECO:0000256" key="7">
    <source>
        <dbReference type="ARBA" id="ARBA00023170"/>
    </source>
</evidence>
<feature type="region of interest" description="Disordered" evidence="9">
    <location>
        <begin position="237"/>
        <end position="344"/>
    </location>
</feature>
<dbReference type="GO" id="GO:0004930">
    <property type="term" value="F:G protein-coupled receptor activity"/>
    <property type="evidence" value="ECO:0007669"/>
    <property type="project" value="UniProtKB-KW"/>
</dbReference>
<evidence type="ECO:0000256" key="10">
    <source>
        <dbReference type="SAM" id="Phobius"/>
    </source>
</evidence>
<evidence type="ECO:0000259" key="11">
    <source>
        <dbReference type="PROSITE" id="PS50262"/>
    </source>
</evidence>
<keyword evidence="7" id="KW-0675">Receptor</keyword>
<evidence type="ECO:0000256" key="4">
    <source>
        <dbReference type="ARBA" id="ARBA00022989"/>
    </source>
</evidence>
<feature type="transmembrane region" description="Helical" evidence="10">
    <location>
        <begin position="618"/>
        <end position="636"/>
    </location>
</feature>